<dbReference type="EMBL" id="JAVYJV010000024">
    <property type="protein sequence ID" value="KAK4338065.1"/>
    <property type="molecule type" value="Genomic_DNA"/>
</dbReference>
<evidence type="ECO:0008006" key="3">
    <source>
        <dbReference type="Google" id="ProtNLM"/>
    </source>
</evidence>
<accession>A0AAE1UUS0</accession>
<dbReference type="AlphaFoldDB" id="A0AAE1UUS0"/>
<keyword evidence="2" id="KW-1185">Reference proteome</keyword>
<proteinExistence type="predicted"/>
<sequence>MAGESRIMRIKVESPTSQFYAELREKDEVRNLMKIIKWAWGDDYMTLHHNFMKLEIDQSLSAYNIRHGSIVKVNVFAEPLDDPEC</sequence>
<organism evidence="1 2">
    <name type="scientific">Anisodus tanguticus</name>
    <dbReference type="NCBI Taxonomy" id="243964"/>
    <lineage>
        <taxon>Eukaryota</taxon>
        <taxon>Viridiplantae</taxon>
        <taxon>Streptophyta</taxon>
        <taxon>Embryophyta</taxon>
        <taxon>Tracheophyta</taxon>
        <taxon>Spermatophyta</taxon>
        <taxon>Magnoliopsida</taxon>
        <taxon>eudicotyledons</taxon>
        <taxon>Gunneridae</taxon>
        <taxon>Pentapetalae</taxon>
        <taxon>asterids</taxon>
        <taxon>lamiids</taxon>
        <taxon>Solanales</taxon>
        <taxon>Solanaceae</taxon>
        <taxon>Solanoideae</taxon>
        <taxon>Hyoscyameae</taxon>
        <taxon>Anisodus</taxon>
    </lineage>
</organism>
<dbReference type="Proteomes" id="UP001291623">
    <property type="component" value="Unassembled WGS sequence"/>
</dbReference>
<name>A0AAE1UUS0_9SOLA</name>
<evidence type="ECO:0000313" key="1">
    <source>
        <dbReference type="EMBL" id="KAK4338065.1"/>
    </source>
</evidence>
<comment type="caution">
    <text evidence="1">The sequence shown here is derived from an EMBL/GenBank/DDBJ whole genome shotgun (WGS) entry which is preliminary data.</text>
</comment>
<gene>
    <name evidence="1" type="ORF">RND71_042552</name>
</gene>
<dbReference type="Gene3D" id="3.10.20.90">
    <property type="entry name" value="Phosphatidylinositol 3-kinase Catalytic Subunit, Chain A, domain 1"/>
    <property type="match status" value="1"/>
</dbReference>
<dbReference type="SUPFAM" id="SSF54236">
    <property type="entry name" value="Ubiquitin-like"/>
    <property type="match status" value="1"/>
</dbReference>
<protein>
    <recommendedName>
        <fullName evidence="3">Ubiquitin-like domain-containing protein</fullName>
    </recommendedName>
</protein>
<reference evidence="1" key="1">
    <citation type="submission" date="2023-12" db="EMBL/GenBank/DDBJ databases">
        <title>Genome assembly of Anisodus tanguticus.</title>
        <authorList>
            <person name="Wang Y.-J."/>
        </authorList>
    </citation>
    <scope>NUCLEOTIDE SEQUENCE</scope>
    <source>
        <strain evidence="1">KB-2021</strain>
        <tissue evidence="1">Leaf</tissue>
    </source>
</reference>
<dbReference type="InterPro" id="IPR029071">
    <property type="entry name" value="Ubiquitin-like_domsf"/>
</dbReference>
<evidence type="ECO:0000313" key="2">
    <source>
        <dbReference type="Proteomes" id="UP001291623"/>
    </source>
</evidence>